<gene>
    <name evidence="10" type="ORF">SAMN04488541_101438</name>
</gene>
<evidence type="ECO:0000256" key="7">
    <source>
        <dbReference type="SAM" id="SignalP"/>
    </source>
</evidence>
<dbReference type="InterPro" id="IPR013780">
    <property type="entry name" value="Glyco_hydro_b"/>
</dbReference>
<dbReference type="GO" id="GO:0004560">
    <property type="term" value="F:alpha-L-fucosidase activity"/>
    <property type="evidence" value="ECO:0007669"/>
    <property type="project" value="InterPro"/>
</dbReference>
<dbReference type="PRINTS" id="PR00741">
    <property type="entry name" value="GLHYDRLASE29"/>
</dbReference>
<dbReference type="GO" id="GO:0006004">
    <property type="term" value="P:fucose metabolic process"/>
    <property type="evidence" value="ECO:0007669"/>
    <property type="project" value="InterPro"/>
</dbReference>
<protein>
    <recommendedName>
        <fullName evidence="3">alpha-L-fucosidase</fullName>
        <ecNumber evidence="3">3.2.1.51</ecNumber>
    </recommendedName>
</protein>
<dbReference type="EMBL" id="FONY01000014">
    <property type="protein sequence ID" value="SFF05505.1"/>
    <property type="molecule type" value="Genomic_DNA"/>
</dbReference>
<dbReference type="PANTHER" id="PTHR10030:SF37">
    <property type="entry name" value="ALPHA-L-FUCOSIDASE-RELATED"/>
    <property type="match status" value="1"/>
</dbReference>
<dbReference type="Pfam" id="PF16757">
    <property type="entry name" value="Fucosidase_C"/>
    <property type="match status" value="1"/>
</dbReference>
<comment type="function">
    <text evidence="1">Alpha-L-fucosidase is responsible for hydrolyzing the alpha-1,6-linked fucose joined to the reducing-end N-acetylglucosamine of the carbohydrate moieties of glycoproteins.</text>
</comment>
<evidence type="ECO:0000313" key="10">
    <source>
        <dbReference type="EMBL" id="SFF05505.1"/>
    </source>
</evidence>
<dbReference type="EC" id="3.2.1.51" evidence="3"/>
<evidence type="ECO:0000256" key="1">
    <source>
        <dbReference type="ARBA" id="ARBA00004071"/>
    </source>
</evidence>
<dbReference type="Pfam" id="PF01120">
    <property type="entry name" value="Alpha_L_fucos"/>
    <property type="match status" value="1"/>
</dbReference>
<evidence type="ECO:0000256" key="3">
    <source>
        <dbReference type="ARBA" id="ARBA00012662"/>
    </source>
</evidence>
<keyword evidence="5" id="KW-0378">Hydrolase</keyword>
<keyword evidence="4 7" id="KW-0732">Signal</keyword>
<name>A0A1I2FJP3_9BACT</name>
<dbReference type="PANTHER" id="PTHR10030">
    <property type="entry name" value="ALPHA-L-FUCOSIDASE"/>
    <property type="match status" value="1"/>
</dbReference>
<comment type="similarity">
    <text evidence="2">Belongs to the glycosyl hydrolase 29 family.</text>
</comment>
<organism evidence="10 11">
    <name type="scientific">Thermoflexibacter ruber</name>
    <dbReference type="NCBI Taxonomy" id="1003"/>
    <lineage>
        <taxon>Bacteria</taxon>
        <taxon>Pseudomonadati</taxon>
        <taxon>Bacteroidota</taxon>
        <taxon>Cytophagia</taxon>
        <taxon>Cytophagales</taxon>
        <taxon>Thermoflexibacteraceae</taxon>
        <taxon>Thermoflexibacter</taxon>
    </lineage>
</organism>
<accession>A0A1I2FJP3</accession>
<dbReference type="OrthoDB" id="107551at2"/>
<dbReference type="InterPro" id="IPR031919">
    <property type="entry name" value="Fucosidase_C"/>
</dbReference>
<dbReference type="GO" id="GO:0005764">
    <property type="term" value="C:lysosome"/>
    <property type="evidence" value="ECO:0007669"/>
    <property type="project" value="TreeGrafter"/>
</dbReference>
<sequence length="491" mass="56353">MKMRNLLLKNLTLAIYAIVFTTLFSACSGSSTQQAEQKQDSLSTTQTSMKDYIKEETKEEREARMQWWKDARFGMFIHWGLYAIPAGEHKGKVLEKGKIGEWIMNSLQIPVAEYEEYAKQFNPTKYDAKEWVRIAKEAGMKYIVITSKHHDGFSLWDSQVSNYDVMDASPYKKDILQALADECKAQGVTLCFYHSIMDWHHPDAQAPHYPEYNTDKKQNPNFNRYVEQYMKPQLKELVEKYDPAVLWFDGEWIPEWTEPQGKELYNFVRNLKPTIIINNRVGKGRKGMQGMNEYEDAAGDFGTPEQEILSGKSNGLPWESCMTMNDTWGYRKDDNNWKSAEMLVHNLADIAAKGGNYLLNVGPTAEGEIPKPSVERLAEMGKWLQVNGEAIYATKSLNNFKEGETIRYTQSADGQYVYAISLKWVGNQLNLKNITPKEGSEIKMLGVDTPLKWTYDATKGLTIEIPKDLQAEAKRPCKYAYTFKIEGTEKQ</sequence>
<proteinExistence type="inferred from homology"/>
<feature type="chain" id="PRO_5011600740" description="alpha-L-fucosidase" evidence="7">
    <location>
        <begin position="26"/>
        <end position="491"/>
    </location>
</feature>
<dbReference type="Gene3D" id="3.20.20.80">
    <property type="entry name" value="Glycosidases"/>
    <property type="match status" value="1"/>
</dbReference>
<evidence type="ECO:0000259" key="8">
    <source>
        <dbReference type="Pfam" id="PF01120"/>
    </source>
</evidence>
<feature type="domain" description="Glycoside hydrolase family 29 N-terminal" evidence="8">
    <location>
        <begin position="46"/>
        <end position="389"/>
    </location>
</feature>
<dbReference type="SUPFAM" id="SSF51445">
    <property type="entry name" value="(Trans)glycosidases"/>
    <property type="match status" value="1"/>
</dbReference>
<dbReference type="InterPro" id="IPR057739">
    <property type="entry name" value="Glyco_hydro_29_N"/>
</dbReference>
<keyword evidence="11" id="KW-1185">Reference proteome</keyword>
<dbReference type="GO" id="GO:0016139">
    <property type="term" value="P:glycoside catabolic process"/>
    <property type="evidence" value="ECO:0007669"/>
    <property type="project" value="TreeGrafter"/>
</dbReference>
<feature type="domain" description="Alpha-L-fucosidase C-terminal" evidence="9">
    <location>
        <begin position="404"/>
        <end position="486"/>
    </location>
</feature>
<evidence type="ECO:0000256" key="5">
    <source>
        <dbReference type="ARBA" id="ARBA00022801"/>
    </source>
</evidence>
<dbReference type="InterPro" id="IPR017853">
    <property type="entry name" value="GH"/>
</dbReference>
<dbReference type="Gene3D" id="2.60.40.1180">
    <property type="entry name" value="Golgi alpha-mannosidase II"/>
    <property type="match status" value="1"/>
</dbReference>
<reference evidence="10 11" key="1">
    <citation type="submission" date="2016-10" db="EMBL/GenBank/DDBJ databases">
        <authorList>
            <person name="de Groot N.N."/>
        </authorList>
    </citation>
    <scope>NUCLEOTIDE SEQUENCE [LARGE SCALE GENOMIC DNA]</scope>
    <source>
        <strain>GEY</strain>
        <strain evidence="11">DSM 9560</strain>
    </source>
</reference>
<feature type="signal peptide" evidence="7">
    <location>
        <begin position="1"/>
        <end position="25"/>
    </location>
</feature>
<evidence type="ECO:0000259" key="9">
    <source>
        <dbReference type="Pfam" id="PF16757"/>
    </source>
</evidence>
<evidence type="ECO:0000313" key="11">
    <source>
        <dbReference type="Proteomes" id="UP000199513"/>
    </source>
</evidence>
<dbReference type="SMART" id="SM00812">
    <property type="entry name" value="Alpha_L_fucos"/>
    <property type="match status" value="1"/>
</dbReference>
<evidence type="ECO:0000256" key="2">
    <source>
        <dbReference type="ARBA" id="ARBA00007951"/>
    </source>
</evidence>
<dbReference type="STRING" id="1003.SAMN04488541_101438"/>
<evidence type="ECO:0000256" key="4">
    <source>
        <dbReference type="ARBA" id="ARBA00022729"/>
    </source>
</evidence>
<dbReference type="Proteomes" id="UP000199513">
    <property type="component" value="Unassembled WGS sequence"/>
</dbReference>
<dbReference type="PROSITE" id="PS51257">
    <property type="entry name" value="PROKAR_LIPOPROTEIN"/>
    <property type="match status" value="1"/>
</dbReference>
<dbReference type="AlphaFoldDB" id="A0A1I2FJP3"/>
<evidence type="ECO:0000256" key="6">
    <source>
        <dbReference type="ARBA" id="ARBA00023295"/>
    </source>
</evidence>
<dbReference type="InterPro" id="IPR000933">
    <property type="entry name" value="Glyco_hydro_29"/>
</dbReference>
<keyword evidence="6" id="KW-0326">Glycosidase</keyword>
<dbReference type="InterPro" id="IPR016286">
    <property type="entry name" value="FUC_metazoa-typ"/>
</dbReference>